<evidence type="ECO:0000256" key="4">
    <source>
        <dbReference type="ARBA" id="ARBA00022989"/>
    </source>
</evidence>
<feature type="transmembrane region" description="Helical" evidence="6">
    <location>
        <begin position="12"/>
        <end position="34"/>
    </location>
</feature>
<gene>
    <name evidence="8" type="ORF">G8E00_04970</name>
</gene>
<evidence type="ECO:0000313" key="9">
    <source>
        <dbReference type="Proteomes" id="UP000502297"/>
    </source>
</evidence>
<dbReference type="InterPro" id="IPR010432">
    <property type="entry name" value="RDD"/>
</dbReference>
<keyword evidence="9" id="KW-1185">Reference proteome</keyword>
<dbReference type="Pfam" id="PF06271">
    <property type="entry name" value="RDD"/>
    <property type="match status" value="1"/>
</dbReference>
<evidence type="ECO:0000256" key="6">
    <source>
        <dbReference type="SAM" id="Phobius"/>
    </source>
</evidence>
<feature type="transmembrane region" description="Helical" evidence="6">
    <location>
        <begin position="176"/>
        <end position="192"/>
    </location>
</feature>
<comment type="subcellular location">
    <subcellularLocation>
        <location evidence="1">Cell membrane</location>
        <topology evidence="1">Multi-pass membrane protein</topology>
    </subcellularLocation>
</comment>
<feature type="transmembrane region" description="Helical" evidence="6">
    <location>
        <begin position="121"/>
        <end position="140"/>
    </location>
</feature>
<sequence>MQDIQHPYIAGFWLRFFAAFIDSILVAVVCYVISLCLKNTLTTYPILFTCIGFILVAAYFAICNSHFNQGQTFGKQILKIKVVDLNGQYISLYASFVRAVLTYAPSCLMTVTLYIDSLVVSIFINFALATIYAFTVYLFVFNRHNRRTVHDYATKTIVIHENVAASPIQTIWKGHFAFLGIILALIVTYFFIQTQVYTGTQQDTLVKLKQLQSNILTTQIASQTIHEDGKTFIMAIYNVQVDDLNLLYNSDFAQRFAENLNQISPQTLNENNFILLGVQAGYQFGFANRNEINMYQIERTDQGVEVTEQVSTLNQF</sequence>
<name>A0A6G8RTY6_9GAMM</name>
<feature type="domain" description="RDD" evidence="7">
    <location>
        <begin position="10"/>
        <end position="154"/>
    </location>
</feature>
<keyword evidence="3 6" id="KW-0812">Transmembrane</keyword>
<keyword evidence="5 6" id="KW-0472">Membrane</keyword>
<dbReference type="Proteomes" id="UP000502297">
    <property type="component" value="Chromosome"/>
</dbReference>
<evidence type="ECO:0000256" key="1">
    <source>
        <dbReference type="ARBA" id="ARBA00004651"/>
    </source>
</evidence>
<evidence type="ECO:0000256" key="5">
    <source>
        <dbReference type="ARBA" id="ARBA00023136"/>
    </source>
</evidence>
<proteinExistence type="predicted"/>
<evidence type="ECO:0000259" key="7">
    <source>
        <dbReference type="Pfam" id="PF06271"/>
    </source>
</evidence>
<accession>A0A6G8RTY6</accession>
<organism evidence="8 9">
    <name type="scientific">Acinetobacter shaoyimingii</name>
    <dbReference type="NCBI Taxonomy" id="2715164"/>
    <lineage>
        <taxon>Bacteria</taxon>
        <taxon>Pseudomonadati</taxon>
        <taxon>Pseudomonadota</taxon>
        <taxon>Gammaproteobacteria</taxon>
        <taxon>Moraxellales</taxon>
        <taxon>Moraxellaceae</taxon>
        <taxon>Acinetobacter</taxon>
    </lineage>
</organism>
<evidence type="ECO:0000313" key="8">
    <source>
        <dbReference type="EMBL" id="QIO05351.1"/>
    </source>
</evidence>
<dbReference type="EMBL" id="CP049801">
    <property type="protein sequence ID" value="QIO05351.1"/>
    <property type="molecule type" value="Genomic_DNA"/>
</dbReference>
<dbReference type="PANTHER" id="PTHR36115:SF9">
    <property type="entry name" value="LMO1584 PROTEIN"/>
    <property type="match status" value="1"/>
</dbReference>
<evidence type="ECO:0000256" key="3">
    <source>
        <dbReference type="ARBA" id="ARBA00022692"/>
    </source>
</evidence>
<keyword evidence="2" id="KW-1003">Cell membrane</keyword>
<dbReference type="KEGG" id="asha:G8E00_04970"/>
<feature type="transmembrane region" description="Helical" evidence="6">
    <location>
        <begin position="89"/>
        <end position="115"/>
    </location>
</feature>
<dbReference type="InterPro" id="IPR051791">
    <property type="entry name" value="Pra-immunoreactive"/>
</dbReference>
<dbReference type="AlphaFoldDB" id="A0A6G8RTY6"/>
<keyword evidence="4 6" id="KW-1133">Transmembrane helix</keyword>
<protein>
    <submittedName>
        <fullName evidence="8">RDD family protein</fullName>
    </submittedName>
</protein>
<dbReference type="PANTHER" id="PTHR36115">
    <property type="entry name" value="PROLINE-RICH ANTIGEN HOMOLOG-RELATED"/>
    <property type="match status" value="1"/>
</dbReference>
<feature type="transmembrane region" description="Helical" evidence="6">
    <location>
        <begin position="46"/>
        <end position="68"/>
    </location>
</feature>
<reference evidence="8 9" key="1">
    <citation type="submission" date="2020-03" db="EMBL/GenBank/DDBJ databases">
        <authorList>
            <person name="Zhu W."/>
        </authorList>
    </citation>
    <scope>NUCLEOTIDE SEQUENCE [LARGE SCALE GENOMIC DNA]</scope>
    <source>
        <strain evidence="8 9">323-1</strain>
    </source>
</reference>
<dbReference type="GO" id="GO:0005886">
    <property type="term" value="C:plasma membrane"/>
    <property type="evidence" value="ECO:0007669"/>
    <property type="project" value="UniProtKB-SubCell"/>
</dbReference>
<evidence type="ECO:0000256" key="2">
    <source>
        <dbReference type="ARBA" id="ARBA00022475"/>
    </source>
</evidence>
<dbReference type="RefSeq" id="WP_166222372.1">
    <property type="nucleotide sequence ID" value="NZ_CP049801.1"/>
</dbReference>